<gene>
    <name evidence="5" type="ORF">QNA08_01870</name>
</gene>
<dbReference type="InterPro" id="IPR015422">
    <property type="entry name" value="PyrdxlP-dep_Trfase_small"/>
</dbReference>
<evidence type="ECO:0000313" key="5">
    <source>
        <dbReference type="EMBL" id="MDJ1156988.1"/>
    </source>
</evidence>
<protein>
    <submittedName>
        <fullName evidence="5">8-amino-7-oxononanoate synthase</fullName>
        <ecNumber evidence="5">2.3.1.47</ecNumber>
    </submittedName>
</protein>
<dbReference type="InterPro" id="IPR015421">
    <property type="entry name" value="PyrdxlP-dep_Trfase_major"/>
</dbReference>
<dbReference type="PANTHER" id="PTHR13693">
    <property type="entry name" value="CLASS II AMINOTRANSFERASE/8-AMINO-7-OXONONANOATE SYNTHASE"/>
    <property type="match status" value="1"/>
</dbReference>
<dbReference type="InterPro" id="IPR015424">
    <property type="entry name" value="PyrdxlP-dep_Trfase"/>
</dbReference>
<keyword evidence="6" id="KW-1185">Reference proteome</keyword>
<reference evidence="5 6" key="1">
    <citation type="submission" date="2023-05" db="EMBL/GenBank/DDBJ databases">
        <title>Chelatococcus sp. nov., a moderately thermophilic bacterium isolated from hot spring microbial mat.</title>
        <authorList>
            <person name="Hu C.-J."/>
            <person name="Li W.-J."/>
        </authorList>
    </citation>
    <scope>NUCLEOTIDE SEQUENCE [LARGE SCALE GENOMIC DNA]</scope>
    <source>
        <strain evidence="5 6">SYSU G07232</strain>
    </source>
</reference>
<keyword evidence="5" id="KW-0012">Acyltransferase</keyword>
<comment type="caution">
    <text evidence="5">The sequence shown here is derived from an EMBL/GenBank/DDBJ whole genome shotgun (WGS) entry which is preliminary data.</text>
</comment>
<dbReference type="InterPro" id="IPR004839">
    <property type="entry name" value="Aminotransferase_I/II_large"/>
</dbReference>
<evidence type="ECO:0000256" key="3">
    <source>
        <dbReference type="ARBA" id="ARBA00022898"/>
    </source>
</evidence>
<sequence>MHEAPAVAFAATEAPHRSARPLARIEATLRGLARKGRQRELAAADGVDFTSNDYLALAHSARLTDAARDALARGVPVGAGGSRLLNGNHPEHAALEAEAARFFGAESALFFGSGYAANLALFASLPQRGDLVVHDALVHASARDGIRAGRAEAHEVPHNDAAAVDEAIRRWRAAGATGTPWIAVESLYSMDGDRAPLDDLWAVARRHDAMLVVDEAHATGVHGPLGRGLATHLEGQEQVITLHTCGKALGASGALVLARATVRDYLINRARPFVYATAPSPLMAAVVRAALVALAEEPERRARLAALVDIANRTLSARLGLPESGSQILPVVVGDNGRAVHLAARLRQAGFDVRAIRPPTVPEGGARLRITVTLHADEAAIAGLFDVLGAAIAEGRP</sequence>
<organism evidence="5 6">
    <name type="scientific">Chelatococcus albus</name>
    <dbReference type="NCBI Taxonomy" id="3047466"/>
    <lineage>
        <taxon>Bacteria</taxon>
        <taxon>Pseudomonadati</taxon>
        <taxon>Pseudomonadota</taxon>
        <taxon>Alphaproteobacteria</taxon>
        <taxon>Hyphomicrobiales</taxon>
        <taxon>Chelatococcaceae</taxon>
        <taxon>Chelatococcus</taxon>
    </lineage>
</organism>
<dbReference type="EMBL" id="JASJEV010000001">
    <property type="protein sequence ID" value="MDJ1156988.1"/>
    <property type="molecule type" value="Genomic_DNA"/>
</dbReference>
<comment type="cofactor">
    <cofactor evidence="1">
        <name>pyridoxal 5'-phosphate</name>
        <dbReference type="ChEBI" id="CHEBI:597326"/>
    </cofactor>
</comment>
<dbReference type="Gene3D" id="3.90.1150.10">
    <property type="entry name" value="Aspartate Aminotransferase, domain 1"/>
    <property type="match status" value="1"/>
</dbReference>
<proteinExistence type="predicted"/>
<evidence type="ECO:0000256" key="2">
    <source>
        <dbReference type="ARBA" id="ARBA00022679"/>
    </source>
</evidence>
<dbReference type="SUPFAM" id="SSF53383">
    <property type="entry name" value="PLP-dependent transferases"/>
    <property type="match status" value="1"/>
</dbReference>
<evidence type="ECO:0000256" key="1">
    <source>
        <dbReference type="ARBA" id="ARBA00001933"/>
    </source>
</evidence>
<dbReference type="EC" id="2.3.1.47" evidence="5"/>
<keyword evidence="2 5" id="KW-0808">Transferase</keyword>
<dbReference type="Gene3D" id="3.40.640.10">
    <property type="entry name" value="Type I PLP-dependent aspartate aminotransferase-like (Major domain)"/>
    <property type="match status" value="1"/>
</dbReference>
<accession>A0ABT7AC97</accession>
<dbReference type="PANTHER" id="PTHR13693:SF100">
    <property type="entry name" value="8-AMINO-7-OXONONANOATE SYNTHASE"/>
    <property type="match status" value="1"/>
</dbReference>
<evidence type="ECO:0000259" key="4">
    <source>
        <dbReference type="Pfam" id="PF00155"/>
    </source>
</evidence>
<feature type="domain" description="Aminotransferase class I/classII large" evidence="4">
    <location>
        <begin position="45"/>
        <end position="377"/>
    </location>
</feature>
<dbReference type="InterPro" id="IPR050087">
    <property type="entry name" value="AON_synthase_class-II"/>
</dbReference>
<dbReference type="RefSeq" id="WP_283738976.1">
    <property type="nucleotide sequence ID" value="NZ_JASJEV010000001.1"/>
</dbReference>
<keyword evidence="3" id="KW-0663">Pyridoxal phosphate</keyword>
<dbReference type="Pfam" id="PF00155">
    <property type="entry name" value="Aminotran_1_2"/>
    <property type="match status" value="1"/>
</dbReference>
<evidence type="ECO:0000313" key="6">
    <source>
        <dbReference type="Proteomes" id="UP001321492"/>
    </source>
</evidence>
<dbReference type="GO" id="GO:0008710">
    <property type="term" value="F:8-amino-7-oxononanoate synthase activity"/>
    <property type="evidence" value="ECO:0007669"/>
    <property type="project" value="UniProtKB-EC"/>
</dbReference>
<name>A0ABT7AC97_9HYPH</name>
<dbReference type="Proteomes" id="UP001321492">
    <property type="component" value="Unassembled WGS sequence"/>
</dbReference>